<dbReference type="Gene3D" id="3.40.1010.10">
    <property type="entry name" value="Cobalt-precorrin-4 Transmethylase, Domain 1"/>
    <property type="match status" value="1"/>
</dbReference>
<evidence type="ECO:0000313" key="6">
    <source>
        <dbReference type="EMBL" id="MBO1883093.1"/>
    </source>
</evidence>
<evidence type="ECO:0000256" key="3">
    <source>
        <dbReference type="ARBA" id="ARBA00022691"/>
    </source>
</evidence>
<organism evidence="6 7">
    <name type="scientific">Capnocytophaga bilenii</name>
    <dbReference type="NCBI Taxonomy" id="2819369"/>
    <lineage>
        <taxon>Bacteria</taxon>
        <taxon>Pseudomonadati</taxon>
        <taxon>Bacteroidota</taxon>
        <taxon>Flavobacteriia</taxon>
        <taxon>Flavobacteriales</taxon>
        <taxon>Flavobacteriaceae</taxon>
        <taxon>Capnocytophaga</taxon>
    </lineage>
</organism>
<dbReference type="PANTHER" id="PTHR45790:SF3">
    <property type="entry name" value="S-ADENOSYL-L-METHIONINE-DEPENDENT UROPORPHYRINOGEN III METHYLTRANSFERASE, CHLOROPLASTIC"/>
    <property type="match status" value="1"/>
</dbReference>
<evidence type="ECO:0000256" key="4">
    <source>
        <dbReference type="ARBA" id="ARBA00023244"/>
    </source>
</evidence>
<keyword evidence="3" id="KW-0949">S-adenosyl-L-methionine</keyword>
<gene>
    <name evidence="6" type="ORF">J4N46_01275</name>
</gene>
<dbReference type="Pfam" id="PF00590">
    <property type="entry name" value="TP_methylase"/>
    <property type="match status" value="1"/>
</dbReference>
<evidence type="ECO:0000259" key="5">
    <source>
        <dbReference type="Pfam" id="PF00590"/>
    </source>
</evidence>
<comment type="caution">
    <text evidence="6">The sequence shown here is derived from an EMBL/GenBank/DDBJ whole genome shotgun (WGS) entry which is preliminary data.</text>
</comment>
<proteinExistence type="predicted"/>
<reference evidence="6 7" key="1">
    <citation type="submission" date="2021-03" db="EMBL/GenBank/DDBJ databases">
        <title>Isolation and description of Capnocytophaga bilenii sp. nov., a novel Capnocytophaga species, isolated from a gingivitis subject.</title>
        <authorList>
            <person name="Antezack A."/>
            <person name="Monnet-Corti V."/>
            <person name="La Scola B."/>
        </authorList>
    </citation>
    <scope>NUCLEOTIDE SEQUENCE [LARGE SCALE GENOMIC DNA]</scope>
    <source>
        <strain evidence="6 7">Marseille-Q4570</strain>
    </source>
</reference>
<feature type="domain" description="Tetrapyrrole methylase" evidence="5">
    <location>
        <begin position="4"/>
        <end position="211"/>
    </location>
</feature>
<keyword evidence="4" id="KW-0627">Porphyrin biosynthesis</keyword>
<dbReference type="InterPro" id="IPR000878">
    <property type="entry name" value="4pyrrol_Mease"/>
</dbReference>
<keyword evidence="2" id="KW-0808">Transferase</keyword>
<keyword evidence="1" id="KW-0489">Methyltransferase</keyword>
<dbReference type="SUPFAM" id="SSF53790">
    <property type="entry name" value="Tetrapyrrole methylase"/>
    <property type="match status" value="1"/>
</dbReference>
<evidence type="ECO:0000313" key="7">
    <source>
        <dbReference type="Proteomes" id="UP000681610"/>
    </source>
</evidence>
<dbReference type="PANTHER" id="PTHR45790">
    <property type="entry name" value="SIROHEME SYNTHASE-RELATED"/>
    <property type="match status" value="1"/>
</dbReference>
<sequence length="253" mass="27654">MFPIVIIGMGPGNPELLTLAAKNALEEADVILFDCMPDDTLLKTFQFKGEIIAIDKKPDPTAMLAAMEEHYRAGKKVCRLKPGDALIFNGTGKEIRALKAKGIDFRLIPGITASCAAVNIFAVPITEMDESDVSVNFVYHDNETNHQQLKDLAGILKYGSTIHIYFADTDCIGRIAEIITSAGVTPDMSVVVASRISAKDETSVKTTLGKVEATLRSLDMKRPMLFIVGKYVEILSKKQIIPLDNLLINKLSN</sequence>
<dbReference type="Gene3D" id="3.30.950.10">
    <property type="entry name" value="Methyltransferase, Cobalt-precorrin-4 Transmethylase, Domain 2"/>
    <property type="match status" value="1"/>
</dbReference>
<dbReference type="RefSeq" id="WP_208057619.1">
    <property type="nucleotide sequence ID" value="NZ_JAGDYP010000001.1"/>
</dbReference>
<evidence type="ECO:0000256" key="1">
    <source>
        <dbReference type="ARBA" id="ARBA00022603"/>
    </source>
</evidence>
<dbReference type="InterPro" id="IPR014776">
    <property type="entry name" value="4pyrrole_Mease_sub2"/>
</dbReference>
<protein>
    <submittedName>
        <fullName evidence="6">Siroheme synthase</fullName>
    </submittedName>
</protein>
<evidence type="ECO:0000256" key="2">
    <source>
        <dbReference type="ARBA" id="ARBA00022679"/>
    </source>
</evidence>
<dbReference type="InterPro" id="IPR014777">
    <property type="entry name" value="4pyrrole_Mease_sub1"/>
</dbReference>
<dbReference type="Proteomes" id="UP000681610">
    <property type="component" value="Unassembled WGS sequence"/>
</dbReference>
<dbReference type="InterPro" id="IPR050161">
    <property type="entry name" value="Siro_Cobalamin_biosynth"/>
</dbReference>
<name>A0ABS3PUU2_9FLAO</name>
<accession>A0ABS3PUU2</accession>
<keyword evidence="7" id="KW-1185">Reference proteome</keyword>
<dbReference type="InterPro" id="IPR035996">
    <property type="entry name" value="4pyrrol_Methylase_sf"/>
</dbReference>
<dbReference type="EMBL" id="JAGDYP010000001">
    <property type="protein sequence ID" value="MBO1883093.1"/>
    <property type="molecule type" value="Genomic_DNA"/>
</dbReference>